<dbReference type="EMBL" id="CAJNNW010036454">
    <property type="protein sequence ID" value="CAE8734479.1"/>
    <property type="molecule type" value="Genomic_DNA"/>
</dbReference>
<gene>
    <name evidence="1" type="ORF">PGLA2088_LOCUS47319</name>
</gene>
<evidence type="ECO:0000313" key="2">
    <source>
        <dbReference type="Proteomes" id="UP000626109"/>
    </source>
</evidence>
<sequence length="262" mass="28592">LHVPVVFRALKDRWFVALKPAGFASPASPPFPSVEATLRPFVGGRALSFPVRPDREGQGLVVVTTDDAMHKSFDELVRRRLVQTSFRVLADVSGLSPSEVGDLRSHICTPSGQAEGLSKVRRCELQSGPIACPQFGSLQTAIFLVQASTSAASQVRTRFAEAGCPLLFDQRHHPRYIKQVQSGIPGSFHGVSDFWGGGTEEDEKMPLVGALGMQLCLLEMPDPFRYSQRLRISAPLPKEWDAIHPALEADPGYGEDCEDLLG</sequence>
<dbReference type="InterPro" id="IPR020103">
    <property type="entry name" value="PsdUridine_synth_cat_dom_sf"/>
</dbReference>
<accession>A0A813LT82</accession>
<comment type="caution">
    <text evidence="1">The sequence shown here is derived from an EMBL/GenBank/DDBJ whole genome shotgun (WGS) entry which is preliminary data.</text>
</comment>
<organism evidence="1 2">
    <name type="scientific">Polarella glacialis</name>
    <name type="common">Dinoflagellate</name>
    <dbReference type="NCBI Taxonomy" id="89957"/>
    <lineage>
        <taxon>Eukaryota</taxon>
        <taxon>Sar</taxon>
        <taxon>Alveolata</taxon>
        <taxon>Dinophyceae</taxon>
        <taxon>Suessiales</taxon>
        <taxon>Suessiaceae</taxon>
        <taxon>Polarella</taxon>
    </lineage>
</organism>
<dbReference type="GO" id="GO:0001522">
    <property type="term" value="P:pseudouridine synthesis"/>
    <property type="evidence" value="ECO:0007669"/>
    <property type="project" value="InterPro"/>
</dbReference>
<dbReference type="Proteomes" id="UP000626109">
    <property type="component" value="Unassembled WGS sequence"/>
</dbReference>
<proteinExistence type="predicted"/>
<dbReference type="SUPFAM" id="SSF55120">
    <property type="entry name" value="Pseudouridine synthase"/>
    <property type="match status" value="1"/>
</dbReference>
<protein>
    <submittedName>
        <fullName evidence="1">Uncharacterized protein</fullName>
    </submittedName>
</protein>
<feature type="non-terminal residue" evidence="1">
    <location>
        <position position="262"/>
    </location>
</feature>
<evidence type="ECO:0000313" key="1">
    <source>
        <dbReference type="EMBL" id="CAE8734479.1"/>
    </source>
</evidence>
<name>A0A813LT82_POLGL</name>
<dbReference type="GO" id="GO:0009982">
    <property type="term" value="F:pseudouridine synthase activity"/>
    <property type="evidence" value="ECO:0007669"/>
    <property type="project" value="InterPro"/>
</dbReference>
<reference evidence="1" key="1">
    <citation type="submission" date="2021-02" db="EMBL/GenBank/DDBJ databases">
        <authorList>
            <person name="Dougan E. K."/>
            <person name="Rhodes N."/>
            <person name="Thang M."/>
            <person name="Chan C."/>
        </authorList>
    </citation>
    <scope>NUCLEOTIDE SEQUENCE</scope>
</reference>
<dbReference type="Gene3D" id="3.30.2350.10">
    <property type="entry name" value="Pseudouridine synthase"/>
    <property type="match status" value="1"/>
</dbReference>
<dbReference type="AlphaFoldDB" id="A0A813LT82"/>
<dbReference type="GO" id="GO:0003723">
    <property type="term" value="F:RNA binding"/>
    <property type="evidence" value="ECO:0007669"/>
    <property type="project" value="InterPro"/>
</dbReference>